<comment type="caution">
    <text evidence="2">The sequence shown here is derived from an EMBL/GenBank/DDBJ whole genome shotgun (WGS) entry which is preliminary data.</text>
</comment>
<accession>A0A9P4JYM1</accession>
<evidence type="ECO:0000313" key="2">
    <source>
        <dbReference type="EMBL" id="KAF2259599.1"/>
    </source>
</evidence>
<gene>
    <name evidence="2" type="ORF">CC78DRAFT_620894</name>
</gene>
<dbReference type="OrthoDB" id="5134445at2759"/>
<evidence type="ECO:0000256" key="1">
    <source>
        <dbReference type="SAM" id="MobiDB-lite"/>
    </source>
</evidence>
<organism evidence="2 3">
    <name type="scientific">Lojkania enalia</name>
    <dbReference type="NCBI Taxonomy" id="147567"/>
    <lineage>
        <taxon>Eukaryota</taxon>
        <taxon>Fungi</taxon>
        <taxon>Dikarya</taxon>
        <taxon>Ascomycota</taxon>
        <taxon>Pezizomycotina</taxon>
        <taxon>Dothideomycetes</taxon>
        <taxon>Pleosporomycetidae</taxon>
        <taxon>Pleosporales</taxon>
        <taxon>Pleosporales incertae sedis</taxon>
        <taxon>Lojkania</taxon>
    </lineage>
</organism>
<feature type="region of interest" description="Disordered" evidence="1">
    <location>
        <begin position="53"/>
        <end position="73"/>
    </location>
</feature>
<dbReference type="Proteomes" id="UP000800093">
    <property type="component" value="Unassembled WGS sequence"/>
</dbReference>
<evidence type="ECO:0000313" key="3">
    <source>
        <dbReference type="Proteomes" id="UP000800093"/>
    </source>
</evidence>
<dbReference type="AlphaFoldDB" id="A0A9P4JYM1"/>
<dbReference type="EMBL" id="ML986705">
    <property type="protein sequence ID" value="KAF2259599.1"/>
    <property type="molecule type" value="Genomic_DNA"/>
</dbReference>
<keyword evidence="3" id="KW-1185">Reference proteome</keyword>
<reference evidence="3" key="1">
    <citation type="journal article" date="2020" name="Stud. Mycol.">
        <title>101 Dothideomycetes genomes: A test case for predicting lifestyles and emergence of pathogens.</title>
        <authorList>
            <person name="Haridas S."/>
            <person name="Albert R."/>
            <person name="Binder M."/>
            <person name="Bloem J."/>
            <person name="LaButti K."/>
            <person name="Salamov A."/>
            <person name="Andreopoulos B."/>
            <person name="Baker S."/>
            <person name="Barry K."/>
            <person name="Bills G."/>
            <person name="Bluhm B."/>
            <person name="Cannon C."/>
            <person name="Castanera R."/>
            <person name="Culley D."/>
            <person name="Daum C."/>
            <person name="Ezra D."/>
            <person name="Gonzalez J."/>
            <person name="Henrissat B."/>
            <person name="Kuo A."/>
            <person name="Liang C."/>
            <person name="Lipzen A."/>
            <person name="Lutzoni F."/>
            <person name="Magnuson J."/>
            <person name="Mondo S."/>
            <person name="Nolan M."/>
            <person name="Ohm R."/>
            <person name="Pangilinan J."/>
            <person name="Park H.-J."/>
            <person name="Ramirez L."/>
            <person name="Alfaro M."/>
            <person name="Sun H."/>
            <person name="Tritt A."/>
            <person name="Yoshinaga Y."/>
            <person name="Zwiers L.-H."/>
            <person name="Turgeon B."/>
            <person name="Goodwin S."/>
            <person name="Spatafora J."/>
            <person name="Crous P."/>
            <person name="Grigoriev I."/>
        </authorList>
    </citation>
    <scope>NUCLEOTIDE SEQUENCE [LARGE SCALE GENOMIC DNA]</scope>
    <source>
        <strain evidence="3">CBS 304.66</strain>
    </source>
</reference>
<sequence>MLSVMLVRYCQPARGHEMPFVLKLHDRCFAINAREEDYVEWLAELETEFQNSSRTSTSGAMRNSKLASTSSTTGCTRSESEAYRRMQDMEGFNIPRFYCRVELPEYYCSARYSPYQRSNCLMNRFSSFLSVLL</sequence>
<proteinExistence type="predicted"/>
<name>A0A9P4JYM1_9PLEO</name>
<protein>
    <submittedName>
        <fullName evidence="2">Uncharacterized protein</fullName>
    </submittedName>
</protein>